<evidence type="ECO:0000313" key="4">
    <source>
        <dbReference type="VGNC" id="VGNC:86071"/>
    </source>
</evidence>
<dbReference type="Bgee" id="ENSSSCG00000036801">
    <property type="expression patterns" value="Expressed in uterus and 19 other cell types or tissues"/>
</dbReference>
<feature type="compositionally biased region" description="Polar residues" evidence="1">
    <location>
        <begin position="303"/>
        <end position="313"/>
    </location>
</feature>
<reference evidence="2" key="3">
    <citation type="submission" date="2025-08" db="UniProtKB">
        <authorList>
            <consortium name="Ensembl"/>
        </authorList>
    </citation>
    <scope>IDENTIFICATION</scope>
</reference>
<dbReference type="PaxDb" id="9823-ENSSSCP00000021877"/>
<feature type="region of interest" description="Disordered" evidence="1">
    <location>
        <begin position="979"/>
        <end position="1236"/>
    </location>
</feature>
<feature type="compositionally biased region" description="Basic and acidic residues" evidence="1">
    <location>
        <begin position="452"/>
        <end position="465"/>
    </location>
</feature>
<feature type="compositionally biased region" description="Polar residues" evidence="1">
    <location>
        <begin position="606"/>
        <end position="617"/>
    </location>
</feature>
<feature type="compositionally biased region" description="Pro residues" evidence="1">
    <location>
        <begin position="1102"/>
        <end position="1117"/>
    </location>
</feature>
<feature type="compositionally biased region" description="Pro residues" evidence="1">
    <location>
        <begin position="382"/>
        <end position="422"/>
    </location>
</feature>
<protein>
    <submittedName>
        <fullName evidence="2">Chromosome 7 C6orf132 homolog</fullName>
    </submittedName>
</protein>
<feature type="compositionally biased region" description="Basic and acidic residues" evidence="1">
    <location>
        <begin position="574"/>
        <end position="590"/>
    </location>
</feature>
<feature type="region of interest" description="Disordered" evidence="1">
    <location>
        <begin position="132"/>
        <end position="956"/>
    </location>
</feature>
<proteinExistence type="predicted"/>
<feature type="compositionally biased region" description="Polar residues" evidence="1">
    <location>
        <begin position="1"/>
        <end position="11"/>
    </location>
</feature>
<keyword evidence="3" id="KW-1185">Reference proteome</keyword>
<dbReference type="PANTHER" id="PTHR35077:SF2">
    <property type="entry name" value="SIMILAR TO AI661453 PROTEIN"/>
    <property type="match status" value="1"/>
</dbReference>
<dbReference type="GeneTree" id="ENSGT00940000163431"/>
<feature type="compositionally biased region" description="Pro residues" evidence="1">
    <location>
        <begin position="736"/>
        <end position="758"/>
    </location>
</feature>
<dbReference type="FunCoup" id="A0A286ZRH1">
    <property type="interactions" value="126"/>
</dbReference>
<feature type="compositionally biased region" description="Basic and acidic residues" evidence="1">
    <location>
        <begin position="1038"/>
        <end position="1048"/>
    </location>
</feature>
<feature type="compositionally biased region" description="Low complexity" evidence="1">
    <location>
        <begin position="1134"/>
        <end position="1145"/>
    </location>
</feature>
<feature type="region of interest" description="Disordered" evidence="1">
    <location>
        <begin position="1"/>
        <end position="30"/>
    </location>
</feature>
<feature type="compositionally biased region" description="Low complexity" evidence="1">
    <location>
        <begin position="688"/>
        <end position="700"/>
    </location>
</feature>
<dbReference type="PANTHER" id="PTHR35077">
    <property type="entry name" value="SIMILAR TO AI661453 PROTEIN"/>
    <property type="match status" value="1"/>
</dbReference>
<feature type="compositionally biased region" description="Pro residues" evidence="1">
    <location>
        <begin position="201"/>
        <end position="233"/>
    </location>
</feature>
<feature type="compositionally biased region" description="Pro residues" evidence="1">
    <location>
        <begin position="797"/>
        <end position="809"/>
    </location>
</feature>
<feature type="compositionally biased region" description="Low complexity" evidence="1">
    <location>
        <begin position="810"/>
        <end position="821"/>
    </location>
</feature>
<feature type="compositionally biased region" description="Pro residues" evidence="1">
    <location>
        <begin position="433"/>
        <end position="443"/>
    </location>
</feature>
<reference evidence="2" key="2">
    <citation type="journal article" date="2020" name="Gigascience">
        <title>An improved pig reference genome sequence to enable pig genetics and genomics research.</title>
        <authorList>
            <person name="Warr A."/>
            <person name="Affara N."/>
            <person name="Aken B."/>
            <person name="Beiki H."/>
            <person name="Bickhart D.M."/>
            <person name="Billis K."/>
            <person name="Chow W."/>
            <person name="Eory L."/>
            <person name="Finlayson H.A."/>
            <person name="Flicek P."/>
            <person name="Giron C.G."/>
            <person name="Griffin D.K."/>
            <person name="Hall R."/>
            <person name="Hannum G."/>
            <person name="Hourlier T."/>
            <person name="Howe K."/>
            <person name="Hume D.A."/>
            <person name="Izuogu O."/>
            <person name="Kim K."/>
            <person name="Koren S."/>
            <person name="Liu H."/>
            <person name="Manchanda N."/>
            <person name="Martin F.J."/>
            <person name="Nonneman D.J."/>
            <person name="O'Connor R.E."/>
            <person name="Phillippy A.M."/>
            <person name="Rohrer G.A."/>
            <person name="Rosen B.D."/>
            <person name="Rund L.A."/>
            <person name="Sargent C.A."/>
            <person name="Schook L.B."/>
            <person name="Schroeder S.G."/>
            <person name="Schwartz A.S."/>
            <person name="Skinner B.M."/>
            <person name="Talbot R."/>
            <person name="Tseng E."/>
            <person name="Tuggle C.K."/>
            <person name="Watson M."/>
            <person name="Smith T.P.L."/>
            <person name="Archibald A.L."/>
        </authorList>
    </citation>
    <scope>NUCLEOTIDE SEQUENCE [LARGE SCALE GENOMIC DNA]</scope>
    <source>
        <strain evidence="2">Duroc</strain>
    </source>
</reference>
<feature type="region of interest" description="Disordered" evidence="1">
    <location>
        <begin position="1248"/>
        <end position="1290"/>
    </location>
</feature>
<accession>A0A286ZRH1</accession>
<evidence type="ECO:0000313" key="2">
    <source>
        <dbReference type="Ensembl" id="ENSSSCP00000034181.2"/>
    </source>
</evidence>
<feature type="compositionally biased region" description="Low complexity" evidence="1">
    <location>
        <begin position="625"/>
        <end position="639"/>
    </location>
</feature>
<feature type="compositionally biased region" description="Basic and acidic residues" evidence="1">
    <location>
        <begin position="349"/>
        <end position="358"/>
    </location>
</feature>
<organism evidence="2 3">
    <name type="scientific">Sus scrofa</name>
    <name type="common">Pig</name>
    <dbReference type="NCBI Taxonomy" id="9823"/>
    <lineage>
        <taxon>Eukaryota</taxon>
        <taxon>Metazoa</taxon>
        <taxon>Chordata</taxon>
        <taxon>Craniata</taxon>
        <taxon>Vertebrata</taxon>
        <taxon>Euteleostomi</taxon>
        <taxon>Mammalia</taxon>
        <taxon>Eutheria</taxon>
        <taxon>Laurasiatheria</taxon>
        <taxon>Artiodactyla</taxon>
        <taxon>Suina</taxon>
        <taxon>Suidae</taxon>
        <taxon>Sus</taxon>
    </lineage>
</organism>
<evidence type="ECO:0000256" key="1">
    <source>
        <dbReference type="SAM" id="MobiDB-lite"/>
    </source>
</evidence>
<sequence length="1306" mass="136120">MKKNPTVQGTFSKLFGKKHANPPATSLYATNPPWIFTQEAPEEGTRDFDGIYYGDNRFDTVSESGTATLKARPRVRPLLTFLPLDAQENHGLAVPTPSVPHDFADKKVTGASTLVNGNLRLYSSVGDLRPGCYDDSLIPPPPPGPAPPPPSAPSQPPREPSPPPPPATAPPPPPLLLEPPPPPSTAPPLPPVMGALSSPSTPTPPDFIPPAPPLTAQAPPPPLLPAPAPPAPVSPRNTGTPLFPTSGVTKWKSEAALNGRQPEAPRSSPPRSPAEPEGSLLGPKPEPHLTFPRSFKVPPPTPVRTSSISTQEAQEALPWEEGATKKASSRLPLPPSFHIRPASQVYPDRAPEPDRPEEPGALAPASPRPGQSRAWTREQAETPPPAPPLPPPPPPLPPPAPPLPPAAPPLPSAEKAAPPPPGFKKGPKSGSPAPKPKPDPPSPEDTGSSESVDWRHPSQMEKLRNELSAYLSGSRREDRFPGHRPVPTAASQVKESQKGLGLPQKEAPSSAPEESPCSLPEKEAATSLTLPPVDYSPQDSPAPSVRQIRNKLEAQLSSSAEDAKPSIGSLPPKPRLEGRRIFENRVDNGKFSKPVAKTLPPLSATPPRTTPLQSQATPGPATPCQATPGPATPCQATPGPATPPQATPGPATPPQATPGPATPPQATPGPATPPKVTPGPATTPPKATPGLATPPKATPGLATPPKVTPGLVTPPKVTPGLVTPPKVTPGLVTPPKVTPGPATTPPKAMPIPATPPKFTPGLTTSPKVTPGLATPPKFTPGPATTPKFTPGLATPPKATPGPATPPKATPGPATSPKATPGPITPSAATTLPIASFQLTPEKNLVPAGQWEKPERQELTGPSRPEAEGRSPEASKPPTQGALSSPALPPKTSPSREEVTFLYKLHRSQNSPSREVAMVMPMPPTGETARAGEPVEVKEPQGLPAKPPTSAQPTDEFLRHPVTGEVVERGSPMALLLAVRQRAQKGRPRGAALDRSSLPGSLRGHSQPEAGSDNTLYREGLPNSFTVVPKVPSQWKPQPGRDLEDTEPSRRHRWTKAEPQGPAAWEKSAPSNVPQGHMLPKSFSSPPSPHKKEEEEEFNFEVIPPPPEFSNDPQPPVPALQYLGPRASPPRHNFSDSGPSSDAGSARTFSRFPTDAGSAGGTGGLDRFSGGSRSLIKKRLYVGEPHRSPGPPRGGTGRSLSTPNCFGPPPGGPFAAPGCPEMRRVNSAGRAPPGGLHALKMSLEGAARGEAKYKAPGGGDCGRPPAASRTPHSNPHYGGSINTFTVRPGTRQPISYAYSGAHRKAPS</sequence>
<dbReference type="GlyGen" id="A0A286ZRH1">
    <property type="glycosylation" value="30 sites"/>
</dbReference>
<feature type="compositionally biased region" description="Pro residues" evidence="1">
    <location>
        <begin position="640"/>
        <end position="687"/>
    </location>
</feature>
<dbReference type="eggNOG" id="ENOG502QQKX">
    <property type="taxonomic scope" value="Eukaryota"/>
</dbReference>
<feature type="compositionally biased region" description="Pro residues" evidence="1">
    <location>
        <begin position="138"/>
        <end position="191"/>
    </location>
</feature>
<feature type="compositionally biased region" description="Low complexity" evidence="1">
    <location>
        <begin position="506"/>
        <end position="519"/>
    </location>
</feature>
<dbReference type="InParanoid" id="A0A286ZRH1"/>
<dbReference type="Proteomes" id="UP000008227">
    <property type="component" value="Chromosome 7"/>
</dbReference>
<dbReference type="STRING" id="9823.ENSSSCP00000034181"/>
<reference evidence="2" key="4">
    <citation type="submission" date="2025-09" db="UniProtKB">
        <authorList>
            <consortium name="Ensembl"/>
        </authorList>
    </citation>
    <scope>IDENTIFICATION</scope>
</reference>
<evidence type="ECO:0000313" key="3">
    <source>
        <dbReference type="Proteomes" id="UP000008227"/>
    </source>
</evidence>
<name>A0A286ZRH1_PIG</name>
<reference evidence="3" key="1">
    <citation type="submission" date="2009-11" db="EMBL/GenBank/DDBJ databases">
        <authorList>
            <consortium name="Porcine genome sequencing project"/>
        </authorList>
    </citation>
    <scope>NUCLEOTIDE SEQUENCE [LARGE SCALE GENOMIC DNA]</scope>
    <source>
        <strain evidence="3">Duroc</strain>
    </source>
</reference>
<dbReference type="VGNC" id="VGNC:86071">
    <property type="gene designation" value="C7H6orf132"/>
</dbReference>
<gene>
    <name evidence="4" type="primary">C7H6orf132</name>
    <name evidence="2" type="synonym">C6orf132</name>
</gene>
<dbReference type="Ensembl" id="ENSSSCT00000063094.2">
    <property type="protein sequence ID" value="ENSSSCP00000034181.2"/>
    <property type="gene ID" value="ENSSSCG00000036801.2"/>
</dbReference>